<keyword evidence="4" id="KW-0175">Coiled coil</keyword>
<evidence type="ECO:0000313" key="7">
    <source>
        <dbReference type="Proteomes" id="UP000017836"/>
    </source>
</evidence>
<gene>
    <name evidence="6" type="ORF">AMTR_s00010p00250130</name>
</gene>
<keyword evidence="7" id="KW-1185">Reference proteome</keyword>
<feature type="domain" description="Pseudouridine synthase I TruA alpha/beta" evidence="5">
    <location>
        <begin position="313"/>
        <end position="424"/>
    </location>
</feature>
<dbReference type="InterPro" id="IPR020103">
    <property type="entry name" value="PsdUridine_synth_cat_dom_sf"/>
</dbReference>
<evidence type="ECO:0000256" key="3">
    <source>
        <dbReference type="ARBA" id="ARBA00023235"/>
    </source>
</evidence>
<evidence type="ECO:0000256" key="1">
    <source>
        <dbReference type="ARBA" id="ARBA00009375"/>
    </source>
</evidence>
<dbReference type="GO" id="GO:0031119">
    <property type="term" value="P:tRNA pseudouridine synthesis"/>
    <property type="evidence" value="ECO:0000318"/>
    <property type="project" value="GO_Central"/>
</dbReference>
<dbReference type="CDD" id="cd02569">
    <property type="entry name" value="PseudoU_synth_ScPus3"/>
    <property type="match status" value="1"/>
</dbReference>
<dbReference type="Proteomes" id="UP000017836">
    <property type="component" value="Unassembled WGS sequence"/>
</dbReference>
<comment type="similarity">
    <text evidence="1">Belongs to the tRNA pseudouridine synthase TruA family.</text>
</comment>
<evidence type="ECO:0000313" key="6">
    <source>
        <dbReference type="EMBL" id="ERM94374.1"/>
    </source>
</evidence>
<dbReference type="InterPro" id="IPR001406">
    <property type="entry name" value="PsdUridine_synth_TruA"/>
</dbReference>
<dbReference type="GO" id="GO:1990481">
    <property type="term" value="P:mRNA pseudouridine synthesis"/>
    <property type="evidence" value="ECO:0000318"/>
    <property type="project" value="GO_Central"/>
</dbReference>
<dbReference type="FunFam" id="3.30.70.580:FF:000012">
    <property type="entry name" value="tRNA pseudouridine synthase"/>
    <property type="match status" value="1"/>
</dbReference>
<keyword evidence="2" id="KW-0819">tRNA processing</keyword>
<accession>W1NGP2</accession>
<dbReference type="Gramene" id="ERM94374">
    <property type="protein sequence ID" value="ERM94374"/>
    <property type="gene ID" value="AMTR_s00010p00250130"/>
</dbReference>
<dbReference type="GO" id="GO:0005737">
    <property type="term" value="C:cytoplasm"/>
    <property type="evidence" value="ECO:0000318"/>
    <property type="project" value="GO_Central"/>
</dbReference>
<organism evidence="6 7">
    <name type="scientific">Amborella trichopoda</name>
    <dbReference type="NCBI Taxonomy" id="13333"/>
    <lineage>
        <taxon>Eukaryota</taxon>
        <taxon>Viridiplantae</taxon>
        <taxon>Streptophyta</taxon>
        <taxon>Embryophyta</taxon>
        <taxon>Tracheophyta</taxon>
        <taxon>Spermatophyta</taxon>
        <taxon>Magnoliopsida</taxon>
        <taxon>Amborellales</taxon>
        <taxon>Amborellaceae</taxon>
        <taxon>Amborella</taxon>
    </lineage>
</organism>
<dbReference type="NCBIfam" id="TIGR00071">
    <property type="entry name" value="hisT_truA"/>
    <property type="match status" value="1"/>
</dbReference>
<dbReference type="SUPFAM" id="SSF55120">
    <property type="entry name" value="Pseudouridine synthase"/>
    <property type="match status" value="1"/>
</dbReference>
<dbReference type="PANTHER" id="PTHR11142">
    <property type="entry name" value="PSEUDOURIDYLATE SYNTHASE"/>
    <property type="match status" value="1"/>
</dbReference>
<dbReference type="eggNOG" id="KOG2554">
    <property type="taxonomic scope" value="Eukaryota"/>
</dbReference>
<dbReference type="InterPro" id="IPR020095">
    <property type="entry name" value="PsdUridine_synth_TruA_C"/>
</dbReference>
<dbReference type="PANTHER" id="PTHR11142:SF5">
    <property type="entry name" value="TRNA PSEUDOURIDINE(38_39) SYNTHASE"/>
    <property type="match status" value="1"/>
</dbReference>
<dbReference type="Gene3D" id="3.30.70.580">
    <property type="entry name" value="Pseudouridine synthase I, catalytic domain, N-terminal subdomain"/>
    <property type="match status" value="1"/>
</dbReference>
<dbReference type="STRING" id="13333.W1NGP2"/>
<dbReference type="InterPro" id="IPR041707">
    <property type="entry name" value="Pus3-like"/>
</dbReference>
<dbReference type="GO" id="GO:0009982">
    <property type="term" value="F:pseudouridine synthase activity"/>
    <property type="evidence" value="ECO:0000318"/>
    <property type="project" value="GO_Central"/>
</dbReference>
<feature type="coiled-coil region" evidence="4">
    <location>
        <begin position="7"/>
        <end position="41"/>
    </location>
</feature>
<sequence>MDSGGELKETRELISNLQSQIKFLETRIQELELENKRLAEIGKGSAYKLTLVPKESVSEVTLNCSVVEADPSRDAHPLLSKIDGLTVVDQMHERDMDSENIDQKGLVIKKECSEGKAVEDQIWLDEMPDLFDASNGMHRRKKNSQMNYADYHLKISHQHTKRYIALKIMYLGQRFYGFASEGNKDPTVESELFKALEKTKLLVGDRKESNYSRCGRTDKGVSSVGQVVALFLRSNLKEIEGWLKSEKMNLEEAYDEKEIDYVKVLNKVLPDDIRVLGWCPIPSNFSARFSCLSREYMYLFWSNSLDISAMGKACNKFIGEHDFRNFCKMDALNVHNYRRQITEFEIVPCSQRVAGNELLAMRIKGSAFLWHQVRCVVAVLFMVGQGLESPDVIDALLDTTKTTRKPQYTMAPELPLVLRSCEFEAVDFMCSSGILVMNEELLMLNY</sequence>
<dbReference type="Gene3D" id="3.30.70.660">
    <property type="entry name" value="Pseudouridine synthase I, catalytic domain, C-terminal subdomain"/>
    <property type="match status" value="1"/>
</dbReference>
<evidence type="ECO:0000256" key="4">
    <source>
        <dbReference type="SAM" id="Coils"/>
    </source>
</evidence>
<reference evidence="7" key="1">
    <citation type="journal article" date="2013" name="Science">
        <title>The Amborella genome and the evolution of flowering plants.</title>
        <authorList>
            <consortium name="Amborella Genome Project"/>
        </authorList>
    </citation>
    <scope>NUCLEOTIDE SEQUENCE [LARGE SCALE GENOMIC DNA]</scope>
</reference>
<proteinExistence type="inferred from homology"/>
<dbReference type="InterPro" id="IPR020097">
    <property type="entry name" value="PsdUridine_synth_TruA_a/b_dom"/>
</dbReference>
<dbReference type="EMBL" id="KI397513">
    <property type="protein sequence ID" value="ERM94374.1"/>
    <property type="molecule type" value="Genomic_DNA"/>
</dbReference>
<dbReference type="AlphaFoldDB" id="W1NGP2"/>
<dbReference type="HAMAP" id="MF_00171">
    <property type="entry name" value="TruA"/>
    <property type="match status" value="1"/>
</dbReference>
<name>W1NGP2_AMBTC</name>
<dbReference type="HOGENOM" id="CLU_014673_2_1_1"/>
<evidence type="ECO:0000259" key="5">
    <source>
        <dbReference type="Pfam" id="PF01416"/>
    </source>
</evidence>
<dbReference type="GO" id="GO:0005634">
    <property type="term" value="C:nucleus"/>
    <property type="evidence" value="ECO:0000318"/>
    <property type="project" value="GO_Central"/>
</dbReference>
<dbReference type="InterPro" id="IPR020094">
    <property type="entry name" value="TruA/RsuA/RluB/E/F_N"/>
</dbReference>
<dbReference type="GO" id="GO:0003723">
    <property type="term" value="F:RNA binding"/>
    <property type="evidence" value="ECO:0007669"/>
    <property type="project" value="InterPro"/>
</dbReference>
<evidence type="ECO:0000256" key="2">
    <source>
        <dbReference type="ARBA" id="ARBA00022694"/>
    </source>
</evidence>
<dbReference type="Pfam" id="PF01416">
    <property type="entry name" value="PseudoU_synth_1"/>
    <property type="match status" value="1"/>
</dbReference>
<keyword evidence="3" id="KW-0413">Isomerase</keyword>
<protein>
    <recommendedName>
        <fullName evidence="5">Pseudouridine synthase I TruA alpha/beta domain-containing protein</fullName>
    </recommendedName>
</protein>